<dbReference type="AlphaFoldDB" id="A0A0L0BNT8"/>
<sequence>MQQRRMKVQQTTRRGFTTSFIDIEDYIRSFDGTCVLPIYAWIEEFEETAAELAERSNINYNSLMQYIIDGINGSDIVRKKDTGSKYNVMRPSIFRQLRRASPDSTLAESNFYLSNFVHKRKHYLIKTIGNTDFLVTIGEENFALTFHVVPDDCMDIKVVQGLANF</sequence>
<name>A0A0L0BNT8_LUCCU</name>
<reference evidence="1 2" key="1">
    <citation type="journal article" date="2015" name="Nat. Commun.">
        <title>Lucilia cuprina genome unlocks parasitic fly biology to underpin future interventions.</title>
        <authorList>
            <person name="Anstead C.A."/>
            <person name="Korhonen P.K."/>
            <person name="Young N.D."/>
            <person name="Hall R.S."/>
            <person name="Jex A.R."/>
            <person name="Murali S.C."/>
            <person name="Hughes D.S."/>
            <person name="Lee S.F."/>
            <person name="Perry T."/>
            <person name="Stroehlein A.J."/>
            <person name="Ansell B.R."/>
            <person name="Breugelmans B."/>
            <person name="Hofmann A."/>
            <person name="Qu J."/>
            <person name="Dugan S."/>
            <person name="Lee S.L."/>
            <person name="Chao H."/>
            <person name="Dinh H."/>
            <person name="Han Y."/>
            <person name="Doddapaneni H.V."/>
            <person name="Worley K.C."/>
            <person name="Muzny D.M."/>
            <person name="Ioannidis P."/>
            <person name="Waterhouse R.M."/>
            <person name="Zdobnov E.M."/>
            <person name="James P.J."/>
            <person name="Bagnall N.H."/>
            <person name="Kotze A.C."/>
            <person name="Gibbs R.A."/>
            <person name="Richards S."/>
            <person name="Batterham P."/>
            <person name="Gasser R.B."/>
        </authorList>
    </citation>
    <scope>NUCLEOTIDE SEQUENCE [LARGE SCALE GENOMIC DNA]</scope>
    <source>
        <strain evidence="1 2">LS</strain>
        <tissue evidence="1">Full body</tissue>
    </source>
</reference>
<proteinExistence type="predicted"/>
<evidence type="ECO:0000313" key="1">
    <source>
        <dbReference type="EMBL" id="KNC21722.1"/>
    </source>
</evidence>
<organism evidence="1 2">
    <name type="scientific">Lucilia cuprina</name>
    <name type="common">Green bottle fly</name>
    <name type="synonym">Australian sheep blowfly</name>
    <dbReference type="NCBI Taxonomy" id="7375"/>
    <lineage>
        <taxon>Eukaryota</taxon>
        <taxon>Metazoa</taxon>
        <taxon>Ecdysozoa</taxon>
        <taxon>Arthropoda</taxon>
        <taxon>Hexapoda</taxon>
        <taxon>Insecta</taxon>
        <taxon>Pterygota</taxon>
        <taxon>Neoptera</taxon>
        <taxon>Endopterygota</taxon>
        <taxon>Diptera</taxon>
        <taxon>Brachycera</taxon>
        <taxon>Muscomorpha</taxon>
        <taxon>Oestroidea</taxon>
        <taxon>Calliphoridae</taxon>
        <taxon>Luciliinae</taxon>
        <taxon>Lucilia</taxon>
    </lineage>
</organism>
<gene>
    <name evidence="1" type="ORF">FF38_12397</name>
</gene>
<protein>
    <submittedName>
        <fullName evidence="1">Uncharacterized protein</fullName>
    </submittedName>
</protein>
<evidence type="ECO:0000313" key="2">
    <source>
        <dbReference type="Proteomes" id="UP000037069"/>
    </source>
</evidence>
<dbReference type="EMBL" id="JRES01001583">
    <property type="protein sequence ID" value="KNC21722.1"/>
    <property type="molecule type" value="Genomic_DNA"/>
</dbReference>
<keyword evidence="2" id="KW-1185">Reference proteome</keyword>
<dbReference type="Proteomes" id="UP000037069">
    <property type="component" value="Unassembled WGS sequence"/>
</dbReference>
<accession>A0A0L0BNT8</accession>
<comment type="caution">
    <text evidence="1">The sequence shown here is derived from an EMBL/GenBank/DDBJ whole genome shotgun (WGS) entry which is preliminary data.</text>
</comment>